<comment type="caution">
    <text evidence="1">The sequence shown here is derived from an EMBL/GenBank/DDBJ whole genome shotgun (WGS) entry which is preliminary data.</text>
</comment>
<sequence length="30" mass="3446">MPVKYIYKNHTPIAQIWNKKTDLGAIFVVG</sequence>
<dbReference type="EMBL" id="BART01028364">
    <property type="protein sequence ID" value="GAG90217.1"/>
    <property type="molecule type" value="Genomic_DNA"/>
</dbReference>
<protein>
    <submittedName>
        <fullName evidence="1">Uncharacterized protein</fullName>
    </submittedName>
</protein>
<organism evidence="1">
    <name type="scientific">marine sediment metagenome</name>
    <dbReference type="NCBI Taxonomy" id="412755"/>
    <lineage>
        <taxon>unclassified sequences</taxon>
        <taxon>metagenomes</taxon>
        <taxon>ecological metagenomes</taxon>
    </lineage>
</organism>
<gene>
    <name evidence="1" type="ORF">S01H4_50034</name>
</gene>
<proteinExistence type="predicted"/>
<feature type="non-terminal residue" evidence="1">
    <location>
        <position position="30"/>
    </location>
</feature>
<reference evidence="1" key="1">
    <citation type="journal article" date="2014" name="Front. Microbiol.">
        <title>High frequency of phylogenetically diverse reductive dehalogenase-homologous genes in deep subseafloor sedimentary metagenomes.</title>
        <authorList>
            <person name="Kawai M."/>
            <person name="Futagami T."/>
            <person name="Toyoda A."/>
            <person name="Takaki Y."/>
            <person name="Nishi S."/>
            <person name="Hori S."/>
            <person name="Arai W."/>
            <person name="Tsubouchi T."/>
            <person name="Morono Y."/>
            <person name="Uchiyama I."/>
            <person name="Ito T."/>
            <person name="Fujiyama A."/>
            <person name="Inagaki F."/>
            <person name="Takami H."/>
        </authorList>
    </citation>
    <scope>NUCLEOTIDE SEQUENCE</scope>
    <source>
        <strain evidence="1">Expedition CK06-06</strain>
    </source>
</reference>
<dbReference type="AlphaFoldDB" id="X1CAE1"/>
<name>X1CAE1_9ZZZZ</name>
<accession>X1CAE1</accession>
<evidence type="ECO:0000313" key="1">
    <source>
        <dbReference type="EMBL" id="GAG90217.1"/>
    </source>
</evidence>